<dbReference type="CDD" id="cd20264">
    <property type="entry name" value="Complex1_LYR_LYRM4"/>
    <property type="match status" value="1"/>
</dbReference>
<reference evidence="2" key="1">
    <citation type="journal article" date="2016" name="Mol. Biol. Evol.">
        <title>Novel hydrogenosomes in the microaerophilic jakobid Stygiella incarcerata.</title>
        <authorList>
            <person name="Leger M.M."/>
            <person name="Eme L."/>
            <person name="Hug L.A."/>
            <person name="Roger A.J."/>
        </authorList>
    </citation>
    <scope>NUCLEOTIDE SEQUENCE</scope>
</reference>
<feature type="domain" description="Complex 1 LYR protein" evidence="1">
    <location>
        <begin position="20"/>
        <end position="59"/>
    </location>
</feature>
<dbReference type="InterPro" id="IPR008011">
    <property type="entry name" value="Complex1_LYR_dom"/>
</dbReference>
<dbReference type="AlphaFoldDB" id="A0A192ZJ75"/>
<dbReference type="EMBL" id="KT984541">
    <property type="protein sequence ID" value="ANM86761.1"/>
    <property type="molecule type" value="mRNA"/>
</dbReference>
<organism evidence="2">
    <name type="scientific">Stygiella incarcerata</name>
    <dbReference type="NCBI Taxonomy" id="1712417"/>
    <lineage>
        <taxon>Eukaryota</taxon>
        <taxon>Discoba</taxon>
        <taxon>Jakobida</taxon>
        <taxon>Andalucina</taxon>
        <taxon>Stygiellidae</taxon>
        <taxon>Stygiella</taxon>
    </lineage>
</organism>
<protein>
    <submittedName>
        <fullName evidence="2">Isd11</fullName>
    </submittedName>
</protein>
<dbReference type="InterPro" id="IPR045297">
    <property type="entry name" value="Complex1_LYR_LYRM4"/>
</dbReference>
<evidence type="ECO:0000259" key="1">
    <source>
        <dbReference type="Pfam" id="PF05347"/>
    </source>
</evidence>
<dbReference type="Pfam" id="PF05347">
    <property type="entry name" value="Complex1_LYR"/>
    <property type="match status" value="1"/>
</dbReference>
<name>A0A192ZJ75_9EUKA</name>
<sequence>MSGSISSVLIDELQKKVVANAKLFADKNFRAYFLRIGKMDFDALRGEKDPVKQAELYREQEGVAEMLKRQGMINAMYASE</sequence>
<accession>A0A192ZJ75</accession>
<gene>
    <name evidence="2" type="primary">ISD11</name>
</gene>
<evidence type="ECO:0000313" key="2">
    <source>
        <dbReference type="EMBL" id="ANM86761.1"/>
    </source>
</evidence>
<dbReference type="GO" id="GO:0016226">
    <property type="term" value="P:iron-sulfur cluster assembly"/>
    <property type="evidence" value="ECO:0007669"/>
    <property type="project" value="InterPro"/>
</dbReference>
<proteinExistence type="evidence at transcript level"/>